<comment type="caution">
    <text evidence="3">The sequence shown here is derived from an EMBL/GenBank/DDBJ whole genome shotgun (WGS) entry which is preliminary data.</text>
</comment>
<feature type="chain" id="PRO_5045246204" evidence="1">
    <location>
        <begin position="23"/>
        <end position="109"/>
    </location>
</feature>
<evidence type="ECO:0000256" key="1">
    <source>
        <dbReference type="SAM" id="SignalP"/>
    </source>
</evidence>
<dbReference type="EMBL" id="JABBFR010000012">
    <property type="protein sequence ID" value="MBT0724754.1"/>
    <property type="molecule type" value="Genomic_DNA"/>
</dbReference>
<dbReference type="InterPro" id="IPR051675">
    <property type="entry name" value="Endo/Exo/Phosphatase_dom_1"/>
</dbReference>
<evidence type="ECO:0000313" key="4">
    <source>
        <dbReference type="Proteomes" id="UP000790096"/>
    </source>
</evidence>
<dbReference type="InterPro" id="IPR010994">
    <property type="entry name" value="RuvA_2-like"/>
</dbReference>
<dbReference type="Proteomes" id="UP000790096">
    <property type="component" value="Unassembled WGS sequence"/>
</dbReference>
<keyword evidence="4" id="KW-1185">Reference proteome</keyword>
<dbReference type="NCBIfam" id="TIGR00426">
    <property type="entry name" value="competence protein ComEA helix-hairpin-helix repeat region"/>
    <property type="match status" value="1"/>
</dbReference>
<organism evidence="3 4">
    <name type="scientific">Rosenbergiella gaditana</name>
    <dbReference type="NCBI Taxonomy" id="2726987"/>
    <lineage>
        <taxon>Bacteria</taxon>
        <taxon>Pseudomonadati</taxon>
        <taxon>Pseudomonadota</taxon>
        <taxon>Gammaproteobacteria</taxon>
        <taxon>Enterobacterales</taxon>
        <taxon>Erwiniaceae</taxon>
        <taxon>Rosenbergiella</taxon>
    </lineage>
</organism>
<sequence length="109" mass="12016">MYRKKMNILVIVFAVVSTFTHAGNQPSVTPKHTEKNAEVTQKSITDKVNLNTADAATLADKLNGVGLKKAQAIIEYREKYGLFTDVKQLVEVPGFGENLVNRVIAKLTL</sequence>
<dbReference type="SUPFAM" id="SSF47781">
    <property type="entry name" value="RuvA domain 2-like"/>
    <property type="match status" value="1"/>
</dbReference>
<dbReference type="Gene3D" id="1.10.150.280">
    <property type="entry name" value="AF1531-like domain"/>
    <property type="match status" value="1"/>
</dbReference>
<proteinExistence type="predicted"/>
<feature type="domain" description="Helix-hairpin-helix DNA-binding motif class 1" evidence="2">
    <location>
        <begin position="87"/>
        <end position="106"/>
    </location>
</feature>
<evidence type="ECO:0000259" key="2">
    <source>
        <dbReference type="SMART" id="SM00278"/>
    </source>
</evidence>
<accession>A0ABS5SXI2</accession>
<dbReference type="PANTHER" id="PTHR21180:SF32">
    <property type="entry name" value="ENDONUCLEASE_EXONUCLEASE_PHOSPHATASE FAMILY DOMAIN-CONTAINING PROTEIN 1"/>
    <property type="match status" value="1"/>
</dbReference>
<feature type="signal peptide" evidence="1">
    <location>
        <begin position="1"/>
        <end position="22"/>
    </location>
</feature>
<dbReference type="InterPro" id="IPR004509">
    <property type="entry name" value="Competence_ComEA_HhH"/>
</dbReference>
<dbReference type="SMART" id="SM00278">
    <property type="entry name" value="HhH1"/>
    <property type="match status" value="2"/>
</dbReference>
<dbReference type="InterPro" id="IPR003583">
    <property type="entry name" value="Hlx-hairpin-Hlx_DNA-bd_motif"/>
</dbReference>
<reference evidence="3 4" key="1">
    <citation type="submission" date="2020-04" db="EMBL/GenBank/DDBJ databases">
        <title>Genome sequencing of Rosenbergiella species.</title>
        <authorList>
            <person name="Alvarez-Perez S."/>
            <person name="Lievens B."/>
        </authorList>
    </citation>
    <scope>NUCLEOTIDE SEQUENCE [LARGE SCALE GENOMIC DNA]</scope>
    <source>
        <strain evidence="3 4">S61</strain>
    </source>
</reference>
<name>A0ABS5SXI2_9GAMM</name>
<protein>
    <submittedName>
        <fullName evidence="3">AraC family transcriptional regulator</fullName>
    </submittedName>
</protein>
<dbReference type="RefSeq" id="WP_214237415.1">
    <property type="nucleotide sequence ID" value="NZ_JABBFR010000012.1"/>
</dbReference>
<dbReference type="PANTHER" id="PTHR21180">
    <property type="entry name" value="ENDONUCLEASE/EXONUCLEASE/PHOSPHATASE FAMILY DOMAIN-CONTAINING PROTEIN 1"/>
    <property type="match status" value="1"/>
</dbReference>
<dbReference type="Pfam" id="PF12836">
    <property type="entry name" value="HHH_3"/>
    <property type="match status" value="1"/>
</dbReference>
<gene>
    <name evidence="3" type="ORF">HH682_09980</name>
</gene>
<evidence type="ECO:0000313" key="3">
    <source>
        <dbReference type="EMBL" id="MBT0724754.1"/>
    </source>
</evidence>
<keyword evidence="1" id="KW-0732">Signal</keyword>
<feature type="domain" description="Helix-hairpin-helix DNA-binding motif class 1" evidence="2">
    <location>
        <begin position="57"/>
        <end position="76"/>
    </location>
</feature>